<comment type="caution">
    <text evidence="3">The sequence shown here is derived from an EMBL/GenBank/DDBJ whole genome shotgun (WGS) entry which is preliminary data.</text>
</comment>
<dbReference type="AlphaFoldDB" id="A0A0P7BGZ0"/>
<feature type="domain" description="Nephrocystin 3-like N-terminal" evidence="2">
    <location>
        <begin position="70"/>
        <end position="128"/>
    </location>
</feature>
<evidence type="ECO:0000256" key="1">
    <source>
        <dbReference type="ARBA" id="ARBA00022737"/>
    </source>
</evidence>
<evidence type="ECO:0000259" key="2">
    <source>
        <dbReference type="Pfam" id="PF24883"/>
    </source>
</evidence>
<dbReference type="Proteomes" id="UP000050424">
    <property type="component" value="Unassembled WGS sequence"/>
</dbReference>
<gene>
    <name evidence="3" type="ORF">AK830_g2018</name>
</gene>
<dbReference type="InterPro" id="IPR056884">
    <property type="entry name" value="NPHP3-like_N"/>
</dbReference>
<dbReference type="PANTHER" id="PTHR10039">
    <property type="entry name" value="AMELOGENIN"/>
    <property type="match status" value="1"/>
</dbReference>
<dbReference type="STRING" id="78410.A0A0P7BGZ0"/>
<protein>
    <recommendedName>
        <fullName evidence="2">Nephrocystin 3-like N-terminal domain-containing protein</fullName>
    </recommendedName>
</protein>
<accession>A0A0P7BGZ0</accession>
<proteinExistence type="predicted"/>
<sequence>MSLSDSDIVTIHSDDDAVMIDRDDVSNYNPDQILPESQEIIQKIRAWLQPTSYDIAGGEYRKHLASHVAGTGAWLTSSDTYKKWLSTEHGLLWIKGIPGSEKSVVAANLIHEIAKSNPGYPVLFFFFR</sequence>
<evidence type="ECO:0000313" key="4">
    <source>
        <dbReference type="Proteomes" id="UP000050424"/>
    </source>
</evidence>
<keyword evidence="1" id="KW-0677">Repeat</keyword>
<name>A0A0P7BGZ0_9HYPO</name>
<evidence type="ECO:0000313" key="3">
    <source>
        <dbReference type="EMBL" id="KPM44568.1"/>
    </source>
</evidence>
<dbReference type="OrthoDB" id="21416at2759"/>
<organism evidence="3 4">
    <name type="scientific">Neonectria ditissima</name>
    <dbReference type="NCBI Taxonomy" id="78410"/>
    <lineage>
        <taxon>Eukaryota</taxon>
        <taxon>Fungi</taxon>
        <taxon>Dikarya</taxon>
        <taxon>Ascomycota</taxon>
        <taxon>Pezizomycotina</taxon>
        <taxon>Sordariomycetes</taxon>
        <taxon>Hypocreomycetidae</taxon>
        <taxon>Hypocreales</taxon>
        <taxon>Nectriaceae</taxon>
        <taxon>Neonectria</taxon>
    </lineage>
</organism>
<dbReference type="Pfam" id="PF24883">
    <property type="entry name" value="NPHP3_N"/>
    <property type="match status" value="1"/>
</dbReference>
<reference evidence="3 4" key="1">
    <citation type="submission" date="2015-09" db="EMBL/GenBank/DDBJ databases">
        <title>Draft genome of a European isolate of the apple canker pathogen Neonectria ditissima.</title>
        <authorList>
            <person name="Gomez-Cortecero A."/>
            <person name="Harrison R.J."/>
            <person name="Armitage A.D."/>
        </authorList>
    </citation>
    <scope>NUCLEOTIDE SEQUENCE [LARGE SCALE GENOMIC DNA]</scope>
    <source>
        <strain evidence="3 4">R09/05</strain>
    </source>
</reference>
<dbReference type="EMBL" id="LKCW01000018">
    <property type="protein sequence ID" value="KPM44568.1"/>
    <property type="molecule type" value="Genomic_DNA"/>
</dbReference>
<dbReference type="PANTHER" id="PTHR10039:SF14">
    <property type="entry name" value="NACHT DOMAIN-CONTAINING PROTEIN"/>
    <property type="match status" value="1"/>
</dbReference>
<keyword evidence="4" id="KW-1185">Reference proteome</keyword>